<sequence>MAASHRHVTPPRPIPLRQEPHAPSPRQALLLHSGCCLAHLSAKRGSSRTSLIFRPSGAPKYSVSNGFGLQDYYRIVRRPAELRHGATIFRPGKLRHPE</sequence>
<feature type="region of interest" description="Disordered" evidence="1">
    <location>
        <begin position="1"/>
        <end position="24"/>
    </location>
</feature>
<evidence type="ECO:0000313" key="2">
    <source>
        <dbReference type="EMBL" id="KAJ1129140.1"/>
    </source>
</evidence>
<dbReference type="AlphaFoldDB" id="A0AAV7PU89"/>
<protein>
    <submittedName>
        <fullName evidence="2">Uncharacterized protein</fullName>
    </submittedName>
</protein>
<dbReference type="Proteomes" id="UP001066276">
    <property type="component" value="Chromosome 7"/>
</dbReference>
<organism evidence="2 3">
    <name type="scientific">Pleurodeles waltl</name>
    <name type="common">Iberian ribbed newt</name>
    <dbReference type="NCBI Taxonomy" id="8319"/>
    <lineage>
        <taxon>Eukaryota</taxon>
        <taxon>Metazoa</taxon>
        <taxon>Chordata</taxon>
        <taxon>Craniata</taxon>
        <taxon>Vertebrata</taxon>
        <taxon>Euteleostomi</taxon>
        <taxon>Amphibia</taxon>
        <taxon>Batrachia</taxon>
        <taxon>Caudata</taxon>
        <taxon>Salamandroidea</taxon>
        <taxon>Salamandridae</taxon>
        <taxon>Pleurodelinae</taxon>
        <taxon>Pleurodeles</taxon>
    </lineage>
</organism>
<keyword evidence="3" id="KW-1185">Reference proteome</keyword>
<proteinExistence type="predicted"/>
<reference evidence="2" key="1">
    <citation type="journal article" date="2022" name="bioRxiv">
        <title>Sequencing and chromosome-scale assembly of the giantPleurodeles waltlgenome.</title>
        <authorList>
            <person name="Brown T."/>
            <person name="Elewa A."/>
            <person name="Iarovenko S."/>
            <person name="Subramanian E."/>
            <person name="Araus A.J."/>
            <person name="Petzold A."/>
            <person name="Susuki M."/>
            <person name="Suzuki K.-i.T."/>
            <person name="Hayashi T."/>
            <person name="Toyoda A."/>
            <person name="Oliveira C."/>
            <person name="Osipova E."/>
            <person name="Leigh N.D."/>
            <person name="Simon A."/>
            <person name="Yun M.H."/>
        </authorList>
    </citation>
    <scope>NUCLEOTIDE SEQUENCE</scope>
    <source>
        <strain evidence="2">20211129_DDA</strain>
        <tissue evidence="2">Liver</tissue>
    </source>
</reference>
<accession>A0AAV7PU89</accession>
<dbReference type="EMBL" id="JANPWB010000011">
    <property type="protein sequence ID" value="KAJ1129140.1"/>
    <property type="molecule type" value="Genomic_DNA"/>
</dbReference>
<name>A0AAV7PU89_PLEWA</name>
<evidence type="ECO:0000313" key="3">
    <source>
        <dbReference type="Proteomes" id="UP001066276"/>
    </source>
</evidence>
<comment type="caution">
    <text evidence="2">The sequence shown here is derived from an EMBL/GenBank/DDBJ whole genome shotgun (WGS) entry which is preliminary data.</text>
</comment>
<gene>
    <name evidence="2" type="ORF">NDU88_007511</name>
</gene>
<evidence type="ECO:0000256" key="1">
    <source>
        <dbReference type="SAM" id="MobiDB-lite"/>
    </source>
</evidence>